<evidence type="ECO:0000313" key="2">
    <source>
        <dbReference type="EMBL" id="MFD2257200.1"/>
    </source>
</evidence>
<evidence type="ECO:0000313" key="3">
    <source>
        <dbReference type="Proteomes" id="UP001597375"/>
    </source>
</evidence>
<sequence length="198" mass="22011">MKPLLTHLWTLAGISVIATGCADKNVDPAKPTAAAEHKSLSERLSEGGGYKQDEQGNWVPKSDKRSSFDSQRDSPYFKGKIDKEEYKTGEVAKKSWWGNKNYQTAEYAGNTDASRFQTTARQQGQVAEASGKKSSLTRSYETNTLDNSRARESNAAQVSRTSNSAVEARRKVFKAPSVIDWQQQREMSLEQSRGILGR</sequence>
<comment type="caution">
    <text evidence="2">The sequence shown here is derived from an EMBL/GenBank/DDBJ whole genome shotgun (WGS) entry which is preliminary data.</text>
</comment>
<dbReference type="PROSITE" id="PS51257">
    <property type="entry name" value="PROKAR_LIPOPROTEIN"/>
    <property type="match status" value="1"/>
</dbReference>
<feature type="compositionally biased region" description="Polar residues" evidence="1">
    <location>
        <begin position="154"/>
        <end position="165"/>
    </location>
</feature>
<dbReference type="RefSeq" id="WP_386820487.1">
    <property type="nucleotide sequence ID" value="NZ_JBHUIT010000022.1"/>
</dbReference>
<name>A0ABW5DCS7_9BACT</name>
<proteinExistence type="predicted"/>
<protein>
    <recommendedName>
        <fullName evidence="4">Lipoprotein</fullName>
    </recommendedName>
</protein>
<dbReference type="Proteomes" id="UP001597375">
    <property type="component" value="Unassembled WGS sequence"/>
</dbReference>
<feature type="region of interest" description="Disordered" evidence="1">
    <location>
        <begin position="28"/>
        <end position="82"/>
    </location>
</feature>
<reference evidence="3" key="1">
    <citation type="journal article" date="2019" name="Int. J. Syst. Evol. Microbiol.">
        <title>The Global Catalogue of Microorganisms (GCM) 10K type strain sequencing project: providing services to taxonomists for standard genome sequencing and annotation.</title>
        <authorList>
            <consortium name="The Broad Institute Genomics Platform"/>
            <consortium name="The Broad Institute Genome Sequencing Center for Infectious Disease"/>
            <person name="Wu L."/>
            <person name="Ma J."/>
        </authorList>
    </citation>
    <scope>NUCLEOTIDE SEQUENCE [LARGE SCALE GENOMIC DNA]</scope>
    <source>
        <strain evidence="3">CGMCC 4.7106</strain>
    </source>
</reference>
<organism evidence="2 3">
    <name type="scientific">Luteolibacter algae</name>
    <dbReference type="NCBI Taxonomy" id="454151"/>
    <lineage>
        <taxon>Bacteria</taxon>
        <taxon>Pseudomonadati</taxon>
        <taxon>Verrucomicrobiota</taxon>
        <taxon>Verrucomicrobiia</taxon>
        <taxon>Verrucomicrobiales</taxon>
        <taxon>Verrucomicrobiaceae</taxon>
        <taxon>Luteolibacter</taxon>
    </lineage>
</organism>
<dbReference type="EMBL" id="JBHUIT010000022">
    <property type="protein sequence ID" value="MFD2257200.1"/>
    <property type="molecule type" value="Genomic_DNA"/>
</dbReference>
<gene>
    <name evidence="2" type="ORF">ACFSSA_10980</name>
</gene>
<feature type="compositionally biased region" description="Polar residues" evidence="1">
    <location>
        <begin position="132"/>
        <end position="147"/>
    </location>
</feature>
<feature type="compositionally biased region" description="Basic and acidic residues" evidence="1">
    <location>
        <begin position="61"/>
        <end position="72"/>
    </location>
</feature>
<accession>A0ABW5DCS7</accession>
<feature type="compositionally biased region" description="Basic and acidic residues" evidence="1">
    <location>
        <begin position="35"/>
        <end position="45"/>
    </location>
</feature>
<evidence type="ECO:0000256" key="1">
    <source>
        <dbReference type="SAM" id="MobiDB-lite"/>
    </source>
</evidence>
<evidence type="ECO:0008006" key="4">
    <source>
        <dbReference type="Google" id="ProtNLM"/>
    </source>
</evidence>
<keyword evidence="3" id="KW-1185">Reference proteome</keyword>
<feature type="region of interest" description="Disordered" evidence="1">
    <location>
        <begin position="119"/>
        <end position="169"/>
    </location>
</feature>